<proteinExistence type="predicted"/>
<comment type="caution">
    <text evidence="2">The sequence shown here is derived from an EMBL/GenBank/DDBJ whole genome shotgun (WGS) entry which is preliminary data.</text>
</comment>
<name>A0A1X0QC81_9MICR</name>
<protein>
    <submittedName>
        <fullName evidence="2">LORF2</fullName>
    </submittedName>
</protein>
<dbReference type="PANTHER" id="PTHR47027">
    <property type="entry name" value="REVERSE TRANSCRIPTASE DOMAIN-CONTAINING PROTEIN"/>
    <property type="match status" value="1"/>
</dbReference>
<feature type="domain" description="Reverse transcriptase" evidence="1">
    <location>
        <begin position="1"/>
        <end position="148"/>
    </location>
</feature>
<reference evidence="2 3" key="1">
    <citation type="journal article" date="2017" name="Environ. Microbiol.">
        <title>Decay of the glycolytic pathway and adaptation to intranuclear parasitism within Enterocytozoonidae microsporidia.</title>
        <authorList>
            <person name="Wiredu Boakye D."/>
            <person name="Jaroenlak P."/>
            <person name="Prachumwat A."/>
            <person name="Williams T.A."/>
            <person name="Bateman K.S."/>
            <person name="Itsathitphaisarn O."/>
            <person name="Sritunyalucksana K."/>
            <person name="Paszkiewicz K.H."/>
            <person name="Moore K.A."/>
            <person name="Stentiford G.D."/>
            <person name="Williams B.A."/>
        </authorList>
    </citation>
    <scope>NUCLEOTIDE SEQUENCE [LARGE SCALE GENOMIC DNA]</scope>
    <source>
        <strain evidence="2 3">GB1</strain>
    </source>
</reference>
<sequence length="206" mass="22546">MIEAFYENPTLCVRVGGEISRDVPYNRGVRQGCPSSPILFDLFINDILNEVKGIKVPGVQEPLKGLLFADDAVVLAESQQELKAAVTSIESWSSKWEMSINVAKCGIMEFPGVGVSTCRNAPIPEVDIKIGNEPIPNVKSYIYLGIKLEPTLDTAKMVSHNVARGIGISQGISNFLNRIDVPVALKTTLIRKDLFQPLLMAVNYGE</sequence>
<dbReference type="VEuPathDB" id="MicrosporidiaDB:HERIO_763"/>
<evidence type="ECO:0000313" key="3">
    <source>
        <dbReference type="Proteomes" id="UP000192356"/>
    </source>
</evidence>
<dbReference type="PANTHER" id="PTHR47027:SF20">
    <property type="entry name" value="REVERSE TRANSCRIPTASE-LIKE PROTEIN WITH RNA-DIRECTED DNA POLYMERASE DOMAIN"/>
    <property type="match status" value="1"/>
</dbReference>
<keyword evidence="3" id="KW-1185">Reference proteome</keyword>
<dbReference type="InterPro" id="IPR043502">
    <property type="entry name" value="DNA/RNA_pol_sf"/>
</dbReference>
<gene>
    <name evidence="2" type="ORF">HERIO_763</name>
</gene>
<dbReference type="Pfam" id="PF00078">
    <property type="entry name" value="RVT_1"/>
    <property type="match status" value="1"/>
</dbReference>
<dbReference type="OrthoDB" id="5534248at2759"/>
<organism evidence="2 3">
    <name type="scientific">Hepatospora eriocheir</name>
    <dbReference type="NCBI Taxonomy" id="1081669"/>
    <lineage>
        <taxon>Eukaryota</taxon>
        <taxon>Fungi</taxon>
        <taxon>Fungi incertae sedis</taxon>
        <taxon>Microsporidia</taxon>
        <taxon>Hepatosporidae</taxon>
        <taxon>Hepatospora</taxon>
    </lineage>
</organism>
<accession>A0A1X0QC81</accession>
<dbReference type="AlphaFoldDB" id="A0A1X0QC81"/>
<dbReference type="InterPro" id="IPR000477">
    <property type="entry name" value="RT_dom"/>
</dbReference>
<dbReference type="SUPFAM" id="SSF56672">
    <property type="entry name" value="DNA/RNA polymerases"/>
    <property type="match status" value="1"/>
</dbReference>
<evidence type="ECO:0000313" key="2">
    <source>
        <dbReference type="EMBL" id="ORD97386.1"/>
    </source>
</evidence>
<dbReference type="PROSITE" id="PS50878">
    <property type="entry name" value="RT_POL"/>
    <property type="match status" value="1"/>
</dbReference>
<dbReference type="EMBL" id="LVKB01000025">
    <property type="protein sequence ID" value="ORD97386.1"/>
    <property type="molecule type" value="Genomic_DNA"/>
</dbReference>
<dbReference type="Proteomes" id="UP000192356">
    <property type="component" value="Unassembled WGS sequence"/>
</dbReference>
<evidence type="ECO:0000259" key="1">
    <source>
        <dbReference type="PROSITE" id="PS50878"/>
    </source>
</evidence>